<sequence length="343" mass="37631">MRIDAVKAALPSRKLSNEDILQIVRESSEATYDGDLDAAIKRIESWLTYSGAQTRYTLEENETPLSVLTGAIDAALEEAKCTKDDIDTLVYVGVGRGFIEPAGAYLVAHALGFKNAHCFDVLDACNSWSRGAQIIYHFLQSGSSKRAMIVNAEFSVTGNRLGNFALRHEGELTWTFPTYTIGEAATATIFSADPTNEWKFKFRSRPDLADLCTIPVNGFQGYCNQTERIGKNGNRFTSYGYELFEAAGPELIQVFQDLNPPLDKLRAIFPHAASQKAGDDLADLFKLRHLVSNVYPRCGNLVSCSVPAAMAFAIEEQRVARGDLLAAVVASAGMSFSAYSFIY</sequence>
<dbReference type="RefSeq" id="WP_124739083.1">
    <property type="nucleotide sequence ID" value="NZ_CP034086.1"/>
</dbReference>
<evidence type="ECO:0000256" key="2">
    <source>
        <dbReference type="ARBA" id="ARBA00023315"/>
    </source>
</evidence>
<evidence type="ECO:0000256" key="1">
    <source>
        <dbReference type="ARBA" id="ARBA00022679"/>
    </source>
</evidence>
<dbReference type="InterPro" id="IPR013747">
    <property type="entry name" value="ACP_syn_III_C"/>
</dbReference>
<dbReference type="KEGG" id="mros:EHO51_11925"/>
<dbReference type="InterPro" id="IPR016039">
    <property type="entry name" value="Thiolase-like"/>
</dbReference>
<evidence type="ECO:0000259" key="3">
    <source>
        <dbReference type="Pfam" id="PF08541"/>
    </source>
</evidence>
<dbReference type="Proteomes" id="UP000273982">
    <property type="component" value="Chromosome"/>
</dbReference>
<dbReference type="GO" id="GO:0044550">
    <property type="term" value="P:secondary metabolite biosynthetic process"/>
    <property type="evidence" value="ECO:0007669"/>
    <property type="project" value="TreeGrafter"/>
</dbReference>
<dbReference type="PANTHER" id="PTHR34069">
    <property type="entry name" value="3-OXOACYL-[ACYL-CARRIER-PROTEIN] SYNTHASE 3"/>
    <property type="match status" value="1"/>
</dbReference>
<protein>
    <submittedName>
        <fullName evidence="4">3-oxoacyl-ACP reductase</fullName>
    </submittedName>
</protein>
<dbReference type="SUPFAM" id="SSF53901">
    <property type="entry name" value="Thiolase-like"/>
    <property type="match status" value="2"/>
</dbReference>
<accession>A0A3G8M5Y7</accession>
<gene>
    <name evidence="4" type="ORF">EHO51_11925</name>
</gene>
<organism evidence="4 5">
    <name type="scientific">Methylocystis rosea</name>
    <dbReference type="NCBI Taxonomy" id="173366"/>
    <lineage>
        <taxon>Bacteria</taxon>
        <taxon>Pseudomonadati</taxon>
        <taxon>Pseudomonadota</taxon>
        <taxon>Alphaproteobacteria</taxon>
        <taxon>Hyphomicrobiales</taxon>
        <taxon>Methylocystaceae</taxon>
        <taxon>Methylocystis</taxon>
    </lineage>
</organism>
<feature type="domain" description="Beta-ketoacyl-[acyl-carrier-protein] synthase III C-terminal" evidence="3">
    <location>
        <begin position="263"/>
        <end position="338"/>
    </location>
</feature>
<reference evidence="4 5" key="1">
    <citation type="submission" date="2018-11" db="EMBL/GenBank/DDBJ databases">
        <title>Genome squencing of methanotrophic bacteria isolated from alkaline groundwater in Korea.</title>
        <authorList>
            <person name="Nguyen L.N."/>
        </authorList>
    </citation>
    <scope>NUCLEOTIDE SEQUENCE [LARGE SCALE GENOMIC DNA]</scope>
    <source>
        <strain evidence="4 5">GW6</strain>
    </source>
</reference>
<evidence type="ECO:0000313" key="5">
    <source>
        <dbReference type="Proteomes" id="UP000273982"/>
    </source>
</evidence>
<dbReference type="GO" id="GO:0016746">
    <property type="term" value="F:acyltransferase activity"/>
    <property type="evidence" value="ECO:0007669"/>
    <property type="project" value="UniProtKB-KW"/>
</dbReference>
<dbReference type="PANTHER" id="PTHR34069:SF3">
    <property type="entry name" value="ACYL-COA:ACYL-COA ALKYLTRANSFERASE"/>
    <property type="match status" value="1"/>
</dbReference>
<keyword evidence="1" id="KW-0808">Transferase</keyword>
<dbReference type="Pfam" id="PF08541">
    <property type="entry name" value="ACP_syn_III_C"/>
    <property type="match status" value="1"/>
</dbReference>
<evidence type="ECO:0000313" key="4">
    <source>
        <dbReference type="EMBL" id="AZG77383.1"/>
    </source>
</evidence>
<dbReference type="Gene3D" id="3.40.47.10">
    <property type="match status" value="2"/>
</dbReference>
<proteinExistence type="predicted"/>
<keyword evidence="2" id="KW-0012">Acyltransferase</keyword>
<dbReference type="EMBL" id="CP034086">
    <property type="protein sequence ID" value="AZG77383.1"/>
    <property type="molecule type" value="Genomic_DNA"/>
</dbReference>
<name>A0A3G8M5Y7_9HYPH</name>
<dbReference type="AlphaFoldDB" id="A0A3G8M5Y7"/>